<dbReference type="PANTHER" id="PTHR30614">
    <property type="entry name" value="MEMBRANE COMPONENT OF AMINO ACID ABC TRANSPORTER"/>
    <property type="match status" value="1"/>
</dbReference>
<evidence type="ECO:0000259" key="8">
    <source>
        <dbReference type="PROSITE" id="PS50928"/>
    </source>
</evidence>
<feature type="transmembrane region" description="Helical" evidence="7">
    <location>
        <begin position="143"/>
        <end position="167"/>
    </location>
</feature>
<feature type="transmembrane region" description="Helical" evidence="7">
    <location>
        <begin position="188"/>
        <end position="210"/>
    </location>
</feature>
<keyword evidence="2 7" id="KW-0813">Transport</keyword>
<dbReference type="Proteomes" id="UP000621386">
    <property type="component" value="Unassembled WGS sequence"/>
</dbReference>
<feature type="transmembrane region" description="Helical" evidence="7">
    <location>
        <begin position="241"/>
        <end position="265"/>
    </location>
</feature>
<dbReference type="InterPro" id="IPR043429">
    <property type="entry name" value="ArtM/GltK/GlnP/TcyL/YhdX-like"/>
</dbReference>
<comment type="similarity">
    <text evidence="7">Belongs to the binding-protein-dependent transport system permease family.</text>
</comment>
<evidence type="ECO:0000256" key="2">
    <source>
        <dbReference type="ARBA" id="ARBA00022448"/>
    </source>
</evidence>
<accession>A0ABS1P8S6</accession>
<keyword evidence="10" id="KW-1185">Reference proteome</keyword>
<dbReference type="PROSITE" id="PS50928">
    <property type="entry name" value="ABC_TM1"/>
    <property type="match status" value="1"/>
</dbReference>
<evidence type="ECO:0000256" key="5">
    <source>
        <dbReference type="ARBA" id="ARBA00022989"/>
    </source>
</evidence>
<dbReference type="EMBL" id="JAERRH010000014">
    <property type="protein sequence ID" value="MBL1108718.1"/>
    <property type="molecule type" value="Genomic_DNA"/>
</dbReference>
<feature type="transmembrane region" description="Helical" evidence="7">
    <location>
        <begin position="105"/>
        <end position="123"/>
    </location>
</feature>
<feature type="domain" description="ABC transmembrane type-1" evidence="8">
    <location>
        <begin position="69"/>
        <end position="262"/>
    </location>
</feature>
<reference evidence="9 10" key="1">
    <citation type="submission" date="2021-01" db="EMBL/GenBank/DDBJ databases">
        <title>WGS of actinomycetes isolated from Thailand.</title>
        <authorList>
            <person name="Thawai C."/>
        </authorList>
    </citation>
    <scope>NUCLEOTIDE SEQUENCE [LARGE SCALE GENOMIC DNA]</scope>
    <source>
        <strain evidence="9 10">CH5-8</strain>
    </source>
</reference>
<keyword evidence="3" id="KW-1003">Cell membrane</keyword>
<evidence type="ECO:0000313" key="9">
    <source>
        <dbReference type="EMBL" id="MBL1108718.1"/>
    </source>
</evidence>
<keyword evidence="4 7" id="KW-0812">Transmembrane</keyword>
<dbReference type="InterPro" id="IPR035906">
    <property type="entry name" value="MetI-like_sf"/>
</dbReference>
<evidence type="ECO:0000256" key="4">
    <source>
        <dbReference type="ARBA" id="ARBA00022692"/>
    </source>
</evidence>
<gene>
    <name evidence="9" type="ORF">JK361_29730</name>
</gene>
<protein>
    <submittedName>
        <fullName evidence="9">Amino acid ABC transporter permease</fullName>
    </submittedName>
</protein>
<evidence type="ECO:0000256" key="1">
    <source>
        <dbReference type="ARBA" id="ARBA00004651"/>
    </source>
</evidence>
<comment type="subcellular location">
    <subcellularLocation>
        <location evidence="1 7">Cell membrane</location>
        <topology evidence="1 7">Multi-pass membrane protein</topology>
    </subcellularLocation>
</comment>
<keyword evidence="5 7" id="KW-1133">Transmembrane helix</keyword>
<proteinExistence type="inferred from homology"/>
<dbReference type="SUPFAM" id="SSF161098">
    <property type="entry name" value="MetI-like"/>
    <property type="match status" value="1"/>
</dbReference>
<feature type="transmembrane region" description="Helical" evidence="7">
    <location>
        <begin position="75"/>
        <end position="93"/>
    </location>
</feature>
<sequence length="321" mass="33986">MSSVLYDAQGPRAKRRNVLYTVLFIAALAALVWWVYTSLDEKNQLEWALWKPYFGGGTEAYSTYIWPGLQNTLKAAALAMIIALPLGAVLGIARLSDHAWVRGPATVVVEFFRAIPVLVLMIFGNELYSQYTDVSSDDRPLYAVVTGLVLYNASVLAEIVRAGILALPKGQSEAAMAIGLRKNQVMRLILLPQAVTAMLPAIVSQLVVIVKDTALGGAVLTFPELLAAANTMSGYYGANTIASFTIVALIFVILNFSLTSFAGWLEGRLRRRKKSTGAVLGAQGVANIPGTAATGAGGAPGGVDLSGLLADDGPQDAGKVD</sequence>
<evidence type="ECO:0000256" key="6">
    <source>
        <dbReference type="ARBA" id="ARBA00023136"/>
    </source>
</evidence>
<comment type="caution">
    <text evidence="9">The sequence shown here is derived from an EMBL/GenBank/DDBJ whole genome shotgun (WGS) entry which is preliminary data.</text>
</comment>
<name>A0ABS1P8S6_9ACTN</name>
<dbReference type="CDD" id="cd06261">
    <property type="entry name" value="TM_PBP2"/>
    <property type="match status" value="1"/>
</dbReference>
<organism evidence="9 10">
    <name type="scientific">Streptomyces musisoli</name>
    <dbReference type="NCBI Taxonomy" id="2802280"/>
    <lineage>
        <taxon>Bacteria</taxon>
        <taxon>Bacillati</taxon>
        <taxon>Actinomycetota</taxon>
        <taxon>Actinomycetes</taxon>
        <taxon>Kitasatosporales</taxon>
        <taxon>Streptomycetaceae</taxon>
        <taxon>Streptomyces</taxon>
    </lineage>
</organism>
<keyword evidence="6 7" id="KW-0472">Membrane</keyword>
<feature type="transmembrane region" description="Helical" evidence="7">
    <location>
        <begin position="18"/>
        <end position="36"/>
    </location>
</feature>
<evidence type="ECO:0000256" key="3">
    <source>
        <dbReference type="ARBA" id="ARBA00022475"/>
    </source>
</evidence>
<dbReference type="RefSeq" id="WP_201823909.1">
    <property type="nucleotide sequence ID" value="NZ_JAERRH010000014.1"/>
</dbReference>
<dbReference type="Gene3D" id="1.10.3720.10">
    <property type="entry name" value="MetI-like"/>
    <property type="match status" value="1"/>
</dbReference>
<dbReference type="Pfam" id="PF00528">
    <property type="entry name" value="BPD_transp_1"/>
    <property type="match status" value="1"/>
</dbReference>
<dbReference type="InterPro" id="IPR010065">
    <property type="entry name" value="AA_ABC_transptr_permease_3TM"/>
</dbReference>
<dbReference type="InterPro" id="IPR000515">
    <property type="entry name" value="MetI-like"/>
</dbReference>
<evidence type="ECO:0000313" key="10">
    <source>
        <dbReference type="Proteomes" id="UP000621386"/>
    </source>
</evidence>
<dbReference type="NCBIfam" id="TIGR01726">
    <property type="entry name" value="HEQRo_perm_3TM"/>
    <property type="match status" value="1"/>
</dbReference>
<dbReference type="PANTHER" id="PTHR30614:SF21">
    <property type="entry name" value="AMINO ACID ABC TRANSPORTER PERMEASE"/>
    <property type="match status" value="1"/>
</dbReference>
<evidence type="ECO:0000256" key="7">
    <source>
        <dbReference type="RuleBase" id="RU363032"/>
    </source>
</evidence>